<sequence length="73" mass="8811">MFKMTISSNLHKRLKCLKFYRLNFSIRTHTARMLKFDRKILRYLFLCWGLKLCSALQFGLFLLASCFSRAKRQ</sequence>
<keyword evidence="2" id="KW-1185">Reference proteome</keyword>
<dbReference type="STRING" id="553218.CAMRE0001_1270"/>
<dbReference type="Proteomes" id="UP000003082">
    <property type="component" value="Unassembled WGS sequence"/>
</dbReference>
<evidence type="ECO:0000313" key="2">
    <source>
        <dbReference type="Proteomes" id="UP000003082"/>
    </source>
</evidence>
<dbReference type="AlphaFoldDB" id="B9D0R0"/>
<proteinExistence type="predicted"/>
<organism evidence="1 2">
    <name type="scientific">Campylobacter rectus RM3267</name>
    <dbReference type="NCBI Taxonomy" id="553218"/>
    <lineage>
        <taxon>Bacteria</taxon>
        <taxon>Pseudomonadati</taxon>
        <taxon>Campylobacterota</taxon>
        <taxon>Epsilonproteobacteria</taxon>
        <taxon>Campylobacterales</taxon>
        <taxon>Campylobacteraceae</taxon>
        <taxon>Campylobacter</taxon>
    </lineage>
</organism>
<gene>
    <name evidence="1" type="ORF">CAMRE0001_1270</name>
</gene>
<name>B9D0R0_CAMRE</name>
<dbReference type="EMBL" id="ACFU01000006">
    <property type="protein sequence ID" value="EEF14495.1"/>
    <property type="molecule type" value="Genomic_DNA"/>
</dbReference>
<accession>B9D0R0</accession>
<evidence type="ECO:0000313" key="1">
    <source>
        <dbReference type="EMBL" id="EEF14495.1"/>
    </source>
</evidence>
<protein>
    <submittedName>
        <fullName evidence="1">Uncharacterized protein</fullName>
    </submittedName>
</protein>
<comment type="caution">
    <text evidence="1">The sequence shown here is derived from an EMBL/GenBank/DDBJ whole genome shotgun (WGS) entry which is preliminary data.</text>
</comment>
<reference evidence="1 2" key="1">
    <citation type="submission" date="2008-08" db="EMBL/GenBank/DDBJ databases">
        <authorList>
            <person name="Madupu R."/>
            <person name="Durkin A.S."/>
            <person name="Torralba M."/>
            <person name="Methe B."/>
            <person name="Sutton G.G."/>
            <person name="Strausberg R.L."/>
            <person name="Nelson K.E."/>
        </authorList>
    </citation>
    <scope>NUCLEOTIDE SEQUENCE [LARGE SCALE GENOMIC DNA]</scope>
    <source>
        <strain evidence="1 2">RM3267</strain>
    </source>
</reference>